<protein>
    <submittedName>
        <fullName evidence="3">Rasrelated protein ralB-B, putative</fullName>
    </submittedName>
</protein>
<name>L8H599_ACACF</name>
<dbReference type="KEGG" id="acan:ACA1_054190"/>
<dbReference type="InterPro" id="IPR005225">
    <property type="entry name" value="Small_GTP-bd"/>
</dbReference>
<dbReference type="PROSITE" id="PS51421">
    <property type="entry name" value="RAS"/>
    <property type="match status" value="1"/>
</dbReference>
<dbReference type="GO" id="GO:0007165">
    <property type="term" value="P:signal transduction"/>
    <property type="evidence" value="ECO:0007669"/>
    <property type="project" value="InterPro"/>
</dbReference>
<dbReference type="SMART" id="SM00173">
    <property type="entry name" value="RAS"/>
    <property type="match status" value="1"/>
</dbReference>
<gene>
    <name evidence="3" type="ORF">ACA1_054190</name>
</gene>
<dbReference type="EMBL" id="KB007909">
    <property type="protein sequence ID" value="ELR20674.1"/>
    <property type="molecule type" value="Genomic_DNA"/>
</dbReference>
<evidence type="ECO:0000313" key="3">
    <source>
        <dbReference type="EMBL" id="ELR20674.1"/>
    </source>
</evidence>
<dbReference type="InterPro" id="IPR020849">
    <property type="entry name" value="Small_GTPase_Ras-type"/>
</dbReference>
<evidence type="ECO:0000313" key="4">
    <source>
        <dbReference type="Proteomes" id="UP000011083"/>
    </source>
</evidence>
<reference evidence="3 4" key="1">
    <citation type="journal article" date="2013" name="Genome Biol.">
        <title>Genome of Acanthamoeba castellanii highlights extensive lateral gene transfer and early evolution of tyrosine kinase signaling.</title>
        <authorList>
            <person name="Clarke M."/>
            <person name="Lohan A.J."/>
            <person name="Liu B."/>
            <person name="Lagkouvardos I."/>
            <person name="Roy S."/>
            <person name="Zafar N."/>
            <person name="Bertelli C."/>
            <person name="Schilde C."/>
            <person name="Kianianmomeni A."/>
            <person name="Burglin T.R."/>
            <person name="Frech C."/>
            <person name="Turcotte B."/>
            <person name="Kopec K.O."/>
            <person name="Synnott J.M."/>
            <person name="Choo C."/>
            <person name="Paponov I."/>
            <person name="Finkler A."/>
            <person name="Soon Heng Tan C."/>
            <person name="Hutchins A.P."/>
            <person name="Weinmeier T."/>
            <person name="Rattei T."/>
            <person name="Chu J.S."/>
            <person name="Gimenez G."/>
            <person name="Irimia M."/>
            <person name="Rigden D.J."/>
            <person name="Fitzpatrick D.A."/>
            <person name="Lorenzo-Morales J."/>
            <person name="Bateman A."/>
            <person name="Chiu C.H."/>
            <person name="Tang P."/>
            <person name="Hegemann P."/>
            <person name="Fromm H."/>
            <person name="Raoult D."/>
            <person name="Greub G."/>
            <person name="Miranda-Saavedra D."/>
            <person name="Chen N."/>
            <person name="Nash P."/>
            <person name="Ginger M.L."/>
            <person name="Horn M."/>
            <person name="Schaap P."/>
            <person name="Caler L."/>
            <person name="Loftus B."/>
        </authorList>
    </citation>
    <scope>NUCLEOTIDE SEQUENCE [LARGE SCALE GENOMIC DNA]</scope>
    <source>
        <strain evidence="3 4">Neff</strain>
    </source>
</reference>
<dbReference type="STRING" id="1257118.L8H599"/>
<dbReference type="PRINTS" id="PR00449">
    <property type="entry name" value="RASTRNSFRMNG"/>
</dbReference>
<dbReference type="FunFam" id="3.40.50.300:FF:002309">
    <property type="entry name" value="Ras-related protein Ral-A"/>
    <property type="match status" value="1"/>
</dbReference>
<keyword evidence="2" id="KW-0342">GTP-binding</keyword>
<dbReference type="SMART" id="SM00174">
    <property type="entry name" value="RHO"/>
    <property type="match status" value="1"/>
</dbReference>
<dbReference type="InterPro" id="IPR001806">
    <property type="entry name" value="Small_GTPase"/>
</dbReference>
<dbReference type="AlphaFoldDB" id="L8H599"/>
<sequence>MPRRGKKKDLPLHKIIVVGAGGVGKSALTLQFMYGDFVEEKKITVDGEEMQLDILDTAGQEEYAAMRDNYYRTGEGFLCVYSITIEDSYRLLTNFHEQILRVTENDGIPFVVAGNKADLEDKRQVTKQQGQELAQKFNAPFLETSAKKNTNVTEAFFELVRRIKACKSVGNEEGKKCILQ</sequence>
<dbReference type="GO" id="GO:0003924">
    <property type="term" value="F:GTPase activity"/>
    <property type="evidence" value="ECO:0007669"/>
    <property type="project" value="InterPro"/>
</dbReference>
<keyword evidence="4" id="KW-1185">Reference proteome</keyword>
<organism evidence="3 4">
    <name type="scientific">Acanthamoeba castellanii (strain ATCC 30010 / Neff)</name>
    <dbReference type="NCBI Taxonomy" id="1257118"/>
    <lineage>
        <taxon>Eukaryota</taxon>
        <taxon>Amoebozoa</taxon>
        <taxon>Discosea</taxon>
        <taxon>Longamoebia</taxon>
        <taxon>Centramoebida</taxon>
        <taxon>Acanthamoebidae</taxon>
        <taxon>Acanthamoeba</taxon>
    </lineage>
</organism>
<dbReference type="OrthoDB" id="5976022at2759"/>
<dbReference type="SUPFAM" id="SSF52540">
    <property type="entry name" value="P-loop containing nucleoside triphosphate hydrolases"/>
    <property type="match status" value="1"/>
</dbReference>
<dbReference type="GO" id="GO:0016020">
    <property type="term" value="C:membrane"/>
    <property type="evidence" value="ECO:0007669"/>
    <property type="project" value="InterPro"/>
</dbReference>
<dbReference type="SMART" id="SM00175">
    <property type="entry name" value="RAB"/>
    <property type="match status" value="1"/>
</dbReference>
<dbReference type="InterPro" id="IPR027417">
    <property type="entry name" value="P-loop_NTPase"/>
</dbReference>
<keyword evidence="1" id="KW-0547">Nucleotide-binding</keyword>
<dbReference type="NCBIfam" id="TIGR00231">
    <property type="entry name" value="small_GTP"/>
    <property type="match status" value="1"/>
</dbReference>
<dbReference type="SMART" id="SM00176">
    <property type="entry name" value="RAN"/>
    <property type="match status" value="1"/>
</dbReference>
<accession>L8H599</accession>
<dbReference type="Pfam" id="PF00071">
    <property type="entry name" value="Ras"/>
    <property type="match status" value="1"/>
</dbReference>
<dbReference type="RefSeq" id="XP_004344077.1">
    <property type="nucleotide sequence ID" value="XM_004344027.1"/>
</dbReference>
<dbReference type="GO" id="GO:0005525">
    <property type="term" value="F:GTP binding"/>
    <property type="evidence" value="ECO:0007669"/>
    <property type="project" value="UniProtKB-KW"/>
</dbReference>
<dbReference type="VEuPathDB" id="AmoebaDB:ACA1_054190"/>
<dbReference type="OMA" id="LASEWHC"/>
<dbReference type="CDD" id="cd00876">
    <property type="entry name" value="Ras"/>
    <property type="match status" value="1"/>
</dbReference>
<dbReference type="Gene3D" id="3.40.50.300">
    <property type="entry name" value="P-loop containing nucleotide triphosphate hydrolases"/>
    <property type="match status" value="1"/>
</dbReference>
<dbReference type="PANTHER" id="PTHR24070">
    <property type="entry name" value="RAS, DI-RAS, AND RHEB FAMILY MEMBERS OF SMALL GTPASE SUPERFAMILY"/>
    <property type="match status" value="1"/>
</dbReference>
<dbReference type="GeneID" id="14921543"/>
<proteinExistence type="predicted"/>
<evidence type="ECO:0000256" key="2">
    <source>
        <dbReference type="ARBA" id="ARBA00023134"/>
    </source>
</evidence>
<dbReference type="Proteomes" id="UP000011083">
    <property type="component" value="Unassembled WGS sequence"/>
</dbReference>
<dbReference type="PROSITE" id="PS51419">
    <property type="entry name" value="RAB"/>
    <property type="match status" value="1"/>
</dbReference>
<evidence type="ECO:0000256" key="1">
    <source>
        <dbReference type="ARBA" id="ARBA00022741"/>
    </source>
</evidence>